<dbReference type="PANTHER" id="PTHR46579:SF1">
    <property type="entry name" value="F5_8 TYPE C DOMAIN-CONTAINING PROTEIN"/>
    <property type="match status" value="1"/>
</dbReference>
<protein>
    <submittedName>
        <fullName evidence="2">Uncharacterized protein</fullName>
    </submittedName>
</protein>
<accession>A0A8H5FEY3</accession>
<evidence type="ECO:0000313" key="2">
    <source>
        <dbReference type="EMBL" id="KAF5334289.1"/>
    </source>
</evidence>
<name>A0A8H5FEY3_9AGAR</name>
<organism evidence="2 3">
    <name type="scientific">Ephemerocybe angulata</name>
    <dbReference type="NCBI Taxonomy" id="980116"/>
    <lineage>
        <taxon>Eukaryota</taxon>
        <taxon>Fungi</taxon>
        <taxon>Dikarya</taxon>
        <taxon>Basidiomycota</taxon>
        <taxon>Agaricomycotina</taxon>
        <taxon>Agaricomycetes</taxon>
        <taxon>Agaricomycetidae</taxon>
        <taxon>Agaricales</taxon>
        <taxon>Agaricineae</taxon>
        <taxon>Psathyrellaceae</taxon>
        <taxon>Ephemerocybe</taxon>
    </lineage>
</organism>
<dbReference type="OrthoDB" id="2669721at2759"/>
<dbReference type="PANTHER" id="PTHR46579">
    <property type="entry name" value="F5/8 TYPE C DOMAIN-CONTAINING PROTEIN-RELATED"/>
    <property type="match status" value="1"/>
</dbReference>
<proteinExistence type="predicted"/>
<sequence>MPQGVLLEALCLHNMHGQRVVEEQNRKISQWFPDFETESTKSGSSMDLDPSGAPSHPSEGPSWSDQPGPEPLQDPFVGPTSSGVPLEEESELEGARSRSPPVGSTGTPVEDNFVPGPGEQDPTLDDDLPPSRIEHVKTTDAFIKRIREASLDSDKLSARTLNLLRNPPTVPHPRLSPSERLSLSLYIDCQVGASDDVYNRVKRTIEEELFDRYPEGLLSMYRARKLMEDITGVVSVEDDMCPDGCHAFTGPDWENEDKCSVCAKPRWLPQEGHSKKKVAYLQMCTYPLGPQIQALRRSAPGSAAMQYHSAKVKKILENVSEADGEAIPLDDILGGSDLLRLYQEAGITEDDILLGFSIDGAQLYHDKKSDTWIAVIIIYNYDPATRYKRKHVLPALVIPGPNKPKNLDSFLFRTFYHISALQRENDGLGLKVWDYTKQGIIYCRPFFILGTADAVGLVELDGRVGHHGAHGCRLGCSMKGRHKPNSGHYYAVHLRPDGAPASDHGNFDFESIGRLSVDEYKAQLETVRNSSGTNDYNQNRKNTGISKPSIISALDPRLMLQPPLCFTVDLMHLLYNNIPTLFMSLWRGTMQCETTDSKESWYWATLTGEDWDNYGKDVEDAGQYFPSLFHRIPRNPALKISSSYKCTEYNLYFYKLGRVLFRRYLPRQVWRHYCLLVRAVDILAQRSITPEQIQEAHQCLVTFVRGYENMYYQRRADRLHFCRPAIHSLLHLPQEVVRVGPGAYSTQYTMENMIGDLGGEIRQHSTPFSNLKQIALRRCQLNALKVIYPEVDLDSKVRPPRGSKAVDESPGYVLLTPKARSAQPLGSLGASGQLIRSKLGMTHVRRWGRMALPNKQFARSWWSESRARRSARRVSRMVKLDLAGETRYAEVQFYFFDSTGKARAVVALFGPRHENLYNDSIGTIWACTYPDHDDINHLRIVNVADITATVAMLPFVKRPDDHDLVGLDLWYVAEKSGLEDTELFTSLENLNTLLGQSD</sequence>
<dbReference type="Proteomes" id="UP000541558">
    <property type="component" value="Unassembled WGS sequence"/>
</dbReference>
<evidence type="ECO:0000313" key="3">
    <source>
        <dbReference type="Proteomes" id="UP000541558"/>
    </source>
</evidence>
<dbReference type="EMBL" id="JAACJK010000072">
    <property type="protein sequence ID" value="KAF5334289.1"/>
    <property type="molecule type" value="Genomic_DNA"/>
</dbReference>
<evidence type="ECO:0000256" key="1">
    <source>
        <dbReference type="SAM" id="MobiDB-lite"/>
    </source>
</evidence>
<comment type="caution">
    <text evidence="2">The sequence shown here is derived from an EMBL/GenBank/DDBJ whole genome shotgun (WGS) entry which is preliminary data.</text>
</comment>
<keyword evidence="3" id="KW-1185">Reference proteome</keyword>
<dbReference type="AlphaFoldDB" id="A0A8H5FEY3"/>
<gene>
    <name evidence="2" type="ORF">D9611_014144</name>
</gene>
<feature type="region of interest" description="Disordered" evidence="1">
    <location>
        <begin position="33"/>
        <end position="131"/>
    </location>
</feature>
<reference evidence="2 3" key="1">
    <citation type="journal article" date="2020" name="ISME J.">
        <title>Uncovering the hidden diversity of litter-decomposition mechanisms in mushroom-forming fungi.</title>
        <authorList>
            <person name="Floudas D."/>
            <person name="Bentzer J."/>
            <person name="Ahren D."/>
            <person name="Johansson T."/>
            <person name="Persson P."/>
            <person name="Tunlid A."/>
        </authorList>
    </citation>
    <scope>NUCLEOTIDE SEQUENCE [LARGE SCALE GENOMIC DNA]</scope>
    <source>
        <strain evidence="2 3">CBS 175.51</strain>
    </source>
</reference>